<proteinExistence type="predicted"/>
<dbReference type="SUPFAM" id="SSF52151">
    <property type="entry name" value="FabD/lysophospholipase-like"/>
    <property type="match status" value="1"/>
</dbReference>
<dbReference type="InterPro" id="IPR050091">
    <property type="entry name" value="PKS_NRPS_Biosynth_Enz"/>
</dbReference>
<evidence type="ECO:0000313" key="9">
    <source>
        <dbReference type="EMBL" id="KAF2096874.1"/>
    </source>
</evidence>
<name>A0A9P4ID85_9PEZI</name>
<evidence type="ECO:0000256" key="4">
    <source>
        <dbReference type="ARBA" id="ARBA00023268"/>
    </source>
</evidence>
<dbReference type="InterPro" id="IPR036736">
    <property type="entry name" value="ACP-like_sf"/>
</dbReference>
<dbReference type="SUPFAM" id="SSF47336">
    <property type="entry name" value="ACP-like"/>
    <property type="match status" value="1"/>
</dbReference>
<dbReference type="EMBL" id="ML978129">
    <property type="protein sequence ID" value="KAF2096874.1"/>
    <property type="molecule type" value="Genomic_DNA"/>
</dbReference>
<dbReference type="Pfam" id="PF08240">
    <property type="entry name" value="ADH_N"/>
    <property type="match status" value="1"/>
</dbReference>
<dbReference type="Pfam" id="PF13602">
    <property type="entry name" value="ADH_zinc_N_2"/>
    <property type="match status" value="1"/>
</dbReference>
<dbReference type="PROSITE" id="PS52019">
    <property type="entry name" value="PKS_MFAS_DH"/>
    <property type="match status" value="1"/>
</dbReference>
<dbReference type="SMART" id="SM00826">
    <property type="entry name" value="PKS_DH"/>
    <property type="match status" value="1"/>
</dbReference>
<feature type="region of interest" description="N-terminal hotdog fold" evidence="5">
    <location>
        <begin position="926"/>
        <end position="1061"/>
    </location>
</feature>
<dbReference type="InterPro" id="IPR006162">
    <property type="entry name" value="Ppantetheine_attach_site"/>
</dbReference>
<dbReference type="PROSITE" id="PS50075">
    <property type="entry name" value="CARRIER"/>
    <property type="match status" value="1"/>
</dbReference>
<keyword evidence="1" id="KW-0596">Phosphopantetheine</keyword>
<organism evidence="9 10">
    <name type="scientific">Rhizodiscina lignyota</name>
    <dbReference type="NCBI Taxonomy" id="1504668"/>
    <lineage>
        <taxon>Eukaryota</taxon>
        <taxon>Fungi</taxon>
        <taxon>Dikarya</taxon>
        <taxon>Ascomycota</taxon>
        <taxon>Pezizomycotina</taxon>
        <taxon>Dothideomycetes</taxon>
        <taxon>Pleosporomycetidae</taxon>
        <taxon>Aulographales</taxon>
        <taxon>Rhizodiscinaceae</taxon>
        <taxon>Rhizodiscina</taxon>
    </lineage>
</organism>
<dbReference type="PANTHER" id="PTHR43775:SF29">
    <property type="entry name" value="ASPERFURANONE POLYKETIDE SYNTHASE AFOG-RELATED"/>
    <property type="match status" value="1"/>
</dbReference>
<dbReference type="SMART" id="SM00823">
    <property type="entry name" value="PKS_PP"/>
    <property type="match status" value="1"/>
</dbReference>
<dbReference type="InterPro" id="IPR032821">
    <property type="entry name" value="PKS_assoc"/>
</dbReference>
<dbReference type="OrthoDB" id="329835at2759"/>
<dbReference type="SUPFAM" id="SSF51735">
    <property type="entry name" value="NAD(P)-binding Rossmann-fold domains"/>
    <property type="match status" value="2"/>
</dbReference>
<evidence type="ECO:0000313" key="10">
    <source>
        <dbReference type="Proteomes" id="UP000799772"/>
    </source>
</evidence>
<dbReference type="GO" id="GO:0016491">
    <property type="term" value="F:oxidoreductase activity"/>
    <property type="evidence" value="ECO:0007669"/>
    <property type="project" value="InterPro"/>
</dbReference>
<feature type="active site" description="Proton donor; for dehydratase activity" evidence="5">
    <location>
        <position position="1155"/>
    </location>
</feature>
<dbReference type="GO" id="GO:0031177">
    <property type="term" value="F:phosphopantetheine binding"/>
    <property type="evidence" value="ECO:0007669"/>
    <property type="project" value="InterPro"/>
</dbReference>
<dbReference type="InterPro" id="IPR049551">
    <property type="entry name" value="PKS_DH_C"/>
</dbReference>
<dbReference type="SMART" id="SM00825">
    <property type="entry name" value="PKS_KS"/>
    <property type="match status" value="1"/>
</dbReference>
<dbReference type="InterPro" id="IPR011032">
    <property type="entry name" value="GroES-like_sf"/>
</dbReference>
<dbReference type="Gene3D" id="3.40.366.10">
    <property type="entry name" value="Malonyl-Coenzyme A Acyl Carrier Protein, domain 2"/>
    <property type="match status" value="1"/>
</dbReference>
<dbReference type="InterPro" id="IPR016036">
    <property type="entry name" value="Malonyl_transacylase_ACP-bd"/>
</dbReference>
<accession>A0A9P4ID85</accession>
<comment type="caution">
    <text evidence="9">The sequence shown here is derived from an EMBL/GenBank/DDBJ whole genome shotgun (WGS) entry which is preliminary data.</text>
</comment>
<evidence type="ECO:0000256" key="1">
    <source>
        <dbReference type="ARBA" id="ARBA00022450"/>
    </source>
</evidence>
<dbReference type="Pfam" id="PF21089">
    <property type="entry name" value="PKS_DH_N"/>
    <property type="match status" value="1"/>
</dbReference>
<dbReference type="GO" id="GO:0006633">
    <property type="term" value="P:fatty acid biosynthetic process"/>
    <property type="evidence" value="ECO:0007669"/>
    <property type="project" value="TreeGrafter"/>
</dbReference>
<dbReference type="Pfam" id="PF00109">
    <property type="entry name" value="ketoacyl-synt"/>
    <property type="match status" value="1"/>
</dbReference>
<dbReference type="InterPro" id="IPR020806">
    <property type="entry name" value="PKS_PP-bd"/>
</dbReference>
<dbReference type="Pfam" id="PF02801">
    <property type="entry name" value="Ketoacyl-synt_C"/>
    <property type="match status" value="1"/>
</dbReference>
<evidence type="ECO:0000259" key="6">
    <source>
        <dbReference type="PROSITE" id="PS50075"/>
    </source>
</evidence>
<dbReference type="SMART" id="SM00829">
    <property type="entry name" value="PKS_ER"/>
    <property type="match status" value="1"/>
</dbReference>
<dbReference type="Pfam" id="PF16197">
    <property type="entry name" value="KAsynt_C_assoc"/>
    <property type="match status" value="1"/>
</dbReference>
<dbReference type="InterPro" id="IPR020841">
    <property type="entry name" value="PKS_Beta-ketoAc_synthase_dom"/>
</dbReference>
<dbReference type="InterPro" id="IPR016035">
    <property type="entry name" value="Acyl_Trfase/lysoPLipase"/>
</dbReference>
<dbReference type="GO" id="GO:0004312">
    <property type="term" value="F:fatty acid synthase activity"/>
    <property type="evidence" value="ECO:0007669"/>
    <property type="project" value="TreeGrafter"/>
</dbReference>
<dbReference type="Gene3D" id="3.40.50.720">
    <property type="entry name" value="NAD(P)-binding Rossmann-like Domain"/>
    <property type="match status" value="2"/>
</dbReference>
<dbReference type="PROSITE" id="PS00012">
    <property type="entry name" value="PHOSPHOPANTETHEINE"/>
    <property type="match status" value="1"/>
</dbReference>
<dbReference type="InterPro" id="IPR016039">
    <property type="entry name" value="Thiolase-like"/>
</dbReference>
<evidence type="ECO:0000256" key="2">
    <source>
        <dbReference type="ARBA" id="ARBA00022553"/>
    </source>
</evidence>
<dbReference type="InterPro" id="IPR036291">
    <property type="entry name" value="NAD(P)-bd_dom_sf"/>
</dbReference>
<dbReference type="InterPro" id="IPR049552">
    <property type="entry name" value="PKS_DH_N"/>
</dbReference>
<dbReference type="InterPro" id="IPR042104">
    <property type="entry name" value="PKS_dehydratase_sf"/>
</dbReference>
<dbReference type="Pfam" id="PF00698">
    <property type="entry name" value="Acyl_transf_1"/>
    <property type="match status" value="1"/>
</dbReference>
<dbReference type="Gene3D" id="1.10.1200.10">
    <property type="entry name" value="ACP-like"/>
    <property type="match status" value="1"/>
</dbReference>
<dbReference type="SMART" id="SM00822">
    <property type="entry name" value="PKS_KR"/>
    <property type="match status" value="1"/>
</dbReference>
<dbReference type="Gene3D" id="3.40.47.10">
    <property type="match status" value="1"/>
</dbReference>
<dbReference type="Pfam" id="PF08659">
    <property type="entry name" value="KR"/>
    <property type="match status" value="1"/>
</dbReference>
<dbReference type="SUPFAM" id="SSF55048">
    <property type="entry name" value="Probable ACP-binding domain of malonyl-CoA ACP transacylase"/>
    <property type="match status" value="1"/>
</dbReference>
<feature type="region of interest" description="C-terminal hotdog fold" evidence="5">
    <location>
        <begin position="1089"/>
        <end position="1245"/>
    </location>
</feature>
<feature type="domain" description="PKS/mFAS DH" evidence="8">
    <location>
        <begin position="926"/>
        <end position="1245"/>
    </location>
</feature>
<dbReference type="SUPFAM" id="SSF53901">
    <property type="entry name" value="Thiolase-like"/>
    <property type="match status" value="1"/>
</dbReference>
<dbReference type="Pfam" id="PF23297">
    <property type="entry name" value="ACP_SdgA_C"/>
    <property type="match status" value="1"/>
</dbReference>
<dbReference type="PANTHER" id="PTHR43775">
    <property type="entry name" value="FATTY ACID SYNTHASE"/>
    <property type="match status" value="1"/>
</dbReference>
<sequence>MPSTNNPSHIPVAIVGLACRFPGDATSPSKFWDLLKNGKDAYSATTDRYNADSFYHPKASNRQNVLATKGGHFLKQDPYAFDAAFFNITAAEAISFDPKQRIAMEVVYEALENAGKTLQKVAGTQTACYIGSSMSDYRDAVVRDFGHSPKYHILGTCEEMISNRVSHFLDIHGPSATIHTACSSSLVATHLACQSLQSGESEMAIAGGVGMIISPDGNMQLNNLGFLNPEGHSRAFDENAGGYGRGEGCGILILKRLDKALEDGDSIRAVIRASGVNSDGWTQGVTMPSSEAQAALIKYVYTSHGLDYGSTQYVEAHGTGTKAGDPQEVGAIHRTIGQSTTKSRKLWIGSVKPNIGHLEAAAGVAGIIKGVLAMEHGQIPPNIHFSKPNPAIPLDEWNMAVPTKLTPWPATKAGRRMSVSGFGMGGTNGHVVLETFKLGQKMLTNGIALHKTRHAKRLFVLSSQDQAGFKRVGDALVEHLDSLGPTASTPEYLANLAHTLAVARSGLSWRATYIAESAAELRHQLSTEPGANATRAANSQPRIGFVFTGQGAQWPRMGLELLERPVFKNSVARSAAILKDLGCNWDPVTELSKAQDESRLGVPEISQPICSVLQVALVDELNSWGITPSKVVGHSSGEIAAAYSIGALSHYDAISAAYFRGEASARLPLKGLNGGMMAVGCSREEAGEIIAQTKLTGGLVTVACVNSPSSVTLSGDVAALEELRAILDERSVFARRLRVDVAYHSAHMNSAFAEYSASIANLKPAPPSDGQPIMVSSVTGSEVDSELLGPYYWVRNLISPVLFADAVKELVTPVDGDGKNTVDLLVEVGPHSALGGPIEQILSHHGINNIGYKSVLTRGENSLDNGLKLADELFLQGVPLEVQSTNGDSHCHLLTNLPSYPWNHSKTFRADSRIHREFVGQKFPTRSLIGAPVPMMAESEYVWRGFIRLSEEPWLRGHTVGSTVLFPGAGIVSIILEAAQQLVDAGRTARAFRLRDVNLFAAMALPEDLATEVIIHLRPHVIATSGSTPASWWEWTVSSCVGTDQLRDNARGLVTIDYEENRSDQMAVEDTRIEAAQIVDYHNILKDCPETYAKERFYQHMTKASWSYGELFQGVENCHPGYGKTVFDIRLVDVGETFSKDQFDRPFLINAASLDAIFQCWLGSTYKNSAFEFDKPFVPTSIGELEISVNIPGAADYVMPGLCRSERYGFNELSADISIFDKDISKVFLSIKDFRTSELDMDAGKQDGEGVEVDPADITAEVQWNHALGLLQPQEISQVVSAVATQDRLTELIRMILHHNPAATVTELISDAGELPNAAMSKLPKSAILPSQIGYAVVNNSKDGKKDADTFEQLLSLGETGTPLPIDVAPADLLVISHEVKDANSLERLIDLANQQLAKPDVTIVVVASNDVVGSGLVAKGFQIVSSIQDGKSLALFSNKESQTEAVTNGVSKHEVVLLSPSAAKSATEGFSSILRKVLEHQGYSVFTEPWGGDISSDDAKGKTYISLLELEQPVLDNLSQSDFENLRTVVLNCERLLWITYGNNPSFGMVDGFARCITTEIAGTKFEVLHLSEATGLHHGPSLATRILESDSSDNEYREVGGILQVARIFKSYKQNESIDYHLHDSTRLETLADQSDPLRLTIGKPGLLDTLKFVSDDRMLAPLQDHEVEIQVKATGLNFRDIMACMALIPVQWLGQEASGVVLRTGSKATDFKPGDRVSTISLGTHGTRIRADCRVMTKIPDSMSFEEAAAVPVVHTTAYYAFVATAKLRRGQSVLIHAAAGGVGQAAIQLAKHLGLVIYVTVGTEDKRRLIMEQYNIPEEHIFNSRDASFVKGINRITSGRGVDCILNSLSGELLRASWGCLATFGTFIEIGLRDITNNMRLDMRPFRKSTTFTFINNHTLYEEDPAAFGDMLKEAFKLLDKGILRAPSPMNVYPINQAGDAFRTMQQGKHRGKLVLSFPDDAQAPVLRKAKDSLKLDPEATYLFVGGLGGLGRSLAKEFVASGARNIAFLSRSGDTTPQAKAVLDELSGQGILVKAYRGDIADETSFFAAMEQCSQQLPPIKGVIQMAMVLRDIVFEKMSYEEWSVPVGPKVQGTWNLHKYFSHERPLDFMVICSSTSGIYGYPSQAQYAAGNTYQDTLAHYRRSQGLKAISVDLGIMRDVGVLAETGTTGNIKRWEEVLGIREPAFHALMKSLINQQQRGSGEDYPVQVCTGLGTADIMATHGLAQPEYFSNPRFGPLAVTSVVTAASAEGQGSTESLASRLSKASSKEKAAEIITDALVHKTAEILQMPPSEVDPGRPLYRYGVDSLVALEVRNWITREMKANMALLEILAAVPIESFAAKIADKSKLITV</sequence>
<dbReference type="SUPFAM" id="SSF50129">
    <property type="entry name" value="GroES-like"/>
    <property type="match status" value="1"/>
</dbReference>
<dbReference type="InterPro" id="IPR020807">
    <property type="entry name" value="PKS_DH"/>
</dbReference>
<dbReference type="InterPro" id="IPR014031">
    <property type="entry name" value="Ketoacyl_synth_C"/>
</dbReference>
<feature type="domain" description="Carrier" evidence="6">
    <location>
        <begin position="2275"/>
        <end position="2352"/>
    </location>
</feature>
<dbReference type="InterPro" id="IPR009081">
    <property type="entry name" value="PP-bd_ACP"/>
</dbReference>
<feature type="domain" description="Ketosynthase family 3 (KS3)" evidence="7">
    <location>
        <begin position="9"/>
        <end position="435"/>
    </location>
</feature>
<dbReference type="SMART" id="SM00827">
    <property type="entry name" value="PKS_AT"/>
    <property type="match status" value="1"/>
</dbReference>
<dbReference type="Pfam" id="PF14765">
    <property type="entry name" value="PS-DH"/>
    <property type="match status" value="1"/>
</dbReference>
<dbReference type="GO" id="GO:0008270">
    <property type="term" value="F:zinc ion binding"/>
    <property type="evidence" value="ECO:0007669"/>
    <property type="project" value="InterPro"/>
</dbReference>
<protein>
    <submittedName>
        <fullName evidence="9">Reducing polyketide synthase</fullName>
    </submittedName>
</protein>
<dbReference type="PROSITE" id="PS01162">
    <property type="entry name" value="QOR_ZETA_CRYSTAL"/>
    <property type="match status" value="1"/>
</dbReference>
<dbReference type="PROSITE" id="PS52004">
    <property type="entry name" value="KS3_2"/>
    <property type="match status" value="1"/>
</dbReference>
<keyword evidence="3" id="KW-0808">Transferase</keyword>
<evidence type="ECO:0000256" key="5">
    <source>
        <dbReference type="PROSITE-ProRule" id="PRU01363"/>
    </source>
</evidence>
<dbReference type="Proteomes" id="UP000799772">
    <property type="component" value="Unassembled WGS sequence"/>
</dbReference>
<dbReference type="FunFam" id="3.40.50.720:FF:000209">
    <property type="entry name" value="Polyketide synthase Pks12"/>
    <property type="match status" value="1"/>
</dbReference>
<reference evidence="9" key="1">
    <citation type="journal article" date="2020" name="Stud. Mycol.">
        <title>101 Dothideomycetes genomes: a test case for predicting lifestyles and emergence of pathogens.</title>
        <authorList>
            <person name="Haridas S."/>
            <person name="Albert R."/>
            <person name="Binder M."/>
            <person name="Bloem J."/>
            <person name="Labutti K."/>
            <person name="Salamov A."/>
            <person name="Andreopoulos B."/>
            <person name="Baker S."/>
            <person name="Barry K."/>
            <person name="Bills G."/>
            <person name="Bluhm B."/>
            <person name="Cannon C."/>
            <person name="Castanera R."/>
            <person name="Culley D."/>
            <person name="Daum C."/>
            <person name="Ezra D."/>
            <person name="Gonzalez J."/>
            <person name="Henrissat B."/>
            <person name="Kuo A."/>
            <person name="Liang C."/>
            <person name="Lipzen A."/>
            <person name="Lutzoni F."/>
            <person name="Magnuson J."/>
            <person name="Mondo S."/>
            <person name="Nolan M."/>
            <person name="Ohm R."/>
            <person name="Pangilinan J."/>
            <person name="Park H.-J."/>
            <person name="Ramirez L."/>
            <person name="Alfaro M."/>
            <person name="Sun H."/>
            <person name="Tritt A."/>
            <person name="Yoshinaga Y."/>
            <person name="Zwiers L.-H."/>
            <person name="Turgeon B."/>
            <person name="Goodwin S."/>
            <person name="Spatafora J."/>
            <person name="Crous P."/>
            <person name="Grigoriev I."/>
        </authorList>
    </citation>
    <scope>NUCLEOTIDE SEQUENCE</scope>
    <source>
        <strain evidence="9">CBS 133067</strain>
    </source>
</reference>
<gene>
    <name evidence="9" type="ORF">NA57DRAFT_78463</name>
</gene>
<dbReference type="InterPro" id="IPR020843">
    <property type="entry name" value="ER"/>
</dbReference>
<dbReference type="InterPro" id="IPR001227">
    <property type="entry name" value="Ac_transferase_dom_sf"/>
</dbReference>
<evidence type="ECO:0000259" key="7">
    <source>
        <dbReference type="PROSITE" id="PS52004"/>
    </source>
</evidence>
<dbReference type="InterPro" id="IPR014043">
    <property type="entry name" value="Acyl_transferase_dom"/>
</dbReference>
<feature type="active site" description="Proton acceptor; for dehydratase activity" evidence="5">
    <location>
        <position position="958"/>
    </location>
</feature>
<dbReference type="InterPro" id="IPR002364">
    <property type="entry name" value="Quin_OxRdtase/zeta-crystal_CS"/>
</dbReference>
<dbReference type="InterPro" id="IPR013968">
    <property type="entry name" value="PKS_KR"/>
</dbReference>
<dbReference type="InterPro" id="IPR014030">
    <property type="entry name" value="Ketoacyl_synth_N"/>
</dbReference>
<dbReference type="InterPro" id="IPR049900">
    <property type="entry name" value="PKS_mFAS_DH"/>
</dbReference>
<dbReference type="InterPro" id="IPR057326">
    <property type="entry name" value="KR_dom"/>
</dbReference>
<dbReference type="CDD" id="cd00833">
    <property type="entry name" value="PKS"/>
    <property type="match status" value="1"/>
</dbReference>
<keyword evidence="2" id="KW-0597">Phosphoprotein</keyword>
<dbReference type="GO" id="GO:0044550">
    <property type="term" value="P:secondary metabolite biosynthetic process"/>
    <property type="evidence" value="ECO:0007669"/>
    <property type="project" value="UniProtKB-ARBA"/>
</dbReference>
<evidence type="ECO:0000259" key="8">
    <source>
        <dbReference type="PROSITE" id="PS52019"/>
    </source>
</evidence>
<dbReference type="CDD" id="cd05195">
    <property type="entry name" value="enoyl_red"/>
    <property type="match status" value="1"/>
</dbReference>
<keyword evidence="10" id="KW-1185">Reference proteome</keyword>
<evidence type="ECO:0000256" key="3">
    <source>
        <dbReference type="ARBA" id="ARBA00022679"/>
    </source>
</evidence>
<dbReference type="InterPro" id="IPR013154">
    <property type="entry name" value="ADH-like_N"/>
</dbReference>
<dbReference type="Gene3D" id="3.90.180.10">
    <property type="entry name" value="Medium-chain alcohol dehydrogenases, catalytic domain"/>
    <property type="match status" value="1"/>
</dbReference>
<keyword evidence="4" id="KW-0511">Multifunctional enzyme</keyword>
<dbReference type="Gene3D" id="3.10.129.110">
    <property type="entry name" value="Polyketide synthase dehydratase"/>
    <property type="match status" value="1"/>
</dbReference>
<dbReference type="GO" id="GO:1901336">
    <property type="term" value="P:lactone biosynthetic process"/>
    <property type="evidence" value="ECO:0007669"/>
    <property type="project" value="UniProtKB-ARBA"/>
</dbReference>